<dbReference type="CDD" id="cd07185">
    <property type="entry name" value="OmpA_C-like"/>
    <property type="match status" value="1"/>
</dbReference>
<evidence type="ECO:0000259" key="8">
    <source>
        <dbReference type="PROSITE" id="PS51123"/>
    </source>
</evidence>
<dbReference type="InterPro" id="IPR028974">
    <property type="entry name" value="TSP_type-3_rpt"/>
</dbReference>
<sequence>MKKMFLSTIALALAAASFSQVSVYKKRPTLGINFILQDMNTVAAIEKSSIGSVFNNKQWTKLRDMSPGLSIQYFEGITDHLDFMATLGGSFTKYPFYAKSGIQQSNNSRFLLETDANVNVKLLSDKYFMVPYLRFGIGASMYGGTYFAAYAPAGAGLQFNIGEGTFLNAQMTYKAAVSSLAVNYLTYSFGVASPLTSKKPAPVVVTPPPPPPPVVTDRDGDGIPDTQDKCPDVPGTAKYNGCPVPDTDGDGINDENDKCPTVKGTAKYDGCPVPDTDGDGINDEDDKCPTVKGVARYQGCPVPDRDNDGVNDEEDRCPDVPGTKENYGCPVVKEEVTKKVNTSAKNIFFVTNSDKLMPKSFKALDEVAAILAEDKALKLDIEGHTDITGGDKINVPLSEKRAKAVFDYLSKAGVDESRMTSAGFASSRPIADNKTAKGRALNRRVEMKLKYY</sequence>
<dbReference type="PANTHER" id="PTHR30329">
    <property type="entry name" value="STATOR ELEMENT OF FLAGELLAR MOTOR COMPLEX"/>
    <property type="match status" value="1"/>
</dbReference>
<evidence type="ECO:0000256" key="7">
    <source>
        <dbReference type="SAM" id="SignalP"/>
    </source>
</evidence>
<dbReference type="RefSeq" id="WP_078832183.1">
    <property type="nucleotide sequence ID" value="NZ_FUWH01000009.1"/>
</dbReference>
<organism evidence="9 10">
    <name type="scientific">Sediminibacterium ginsengisoli</name>
    <dbReference type="NCBI Taxonomy" id="413434"/>
    <lineage>
        <taxon>Bacteria</taxon>
        <taxon>Pseudomonadati</taxon>
        <taxon>Bacteroidota</taxon>
        <taxon>Chitinophagia</taxon>
        <taxon>Chitinophagales</taxon>
        <taxon>Chitinophagaceae</taxon>
        <taxon>Sediminibacterium</taxon>
    </lineage>
</organism>
<evidence type="ECO:0000313" key="9">
    <source>
        <dbReference type="EMBL" id="SKA06836.1"/>
    </source>
</evidence>
<evidence type="ECO:0000313" key="10">
    <source>
        <dbReference type="Proteomes" id="UP000190888"/>
    </source>
</evidence>
<feature type="chain" id="PRO_5012074945" evidence="7">
    <location>
        <begin position="22"/>
        <end position="452"/>
    </location>
</feature>
<feature type="domain" description="OmpA-like" evidence="8">
    <location>
        <begin position="336"/>
        <end position="452"/>
    </location>
</feature>
<gene>
    <name evidence="9" type="ORF">SAMN04488132_10985</name>
</gene>
<dbReference type="OrthoDB" id="1522982at2"/>
<dbReference type="PROSITE" id="PS51123">
    <property type="entry name" value="OMPA_2"/>
    <property type="match status" value="1"/>
</dbReference>
<dbReference type="GO" id="GO:0007155">
    <property type="term" value="P:cell adhesion"/>
    <property type="evidence" value="ECO:0007669"/>
    <property type="project" value="InterPro"/>
</dbReference>
<evidence type="ECO:0000256" key="5">
    <source>
        <dbReference type="PROSITE-ProRule" id="PRU00473"/>
    </source>
</evidence>
<dbReference type="AlphaFoldDB" id="A0A1T4QT46"/>
<dbReference type="InterPro" id="IPR050330">
    <property type="entry name" value="Bact_OuterMem_StrucFunc"/>
</dbReference>
<dbReference type="EMBL" id="FUWH01000009">
    <property type="protein sequence ID" value="SKA06836.1"/>
    <property type="molecule type" value="Genomic_DNA"/>
</dbReference>
<keyword evidence="10" id="KW-1185">Reference proteome</keyword>
<evidence type="ECO:0000256" key="2">
    <source>
        <dbReference type="ARBA" id="ARBA00022729"/>
    </source>
</evidence>
<keyword evidence="3 5" id="KW-0472">Membrane</keyword>
<dbReference type="GO" id="GO:0009279">
    <property type="term" value="C:cell outer membrane"/>
    <property type="evidence" value="ECO:0007669"/>
    <property type="project" value="UniProtKB-SubCell"/>
</dbReference>
<dbReference type="InterPro" id="IPR006664">
    <property type="entry name" value="OMP_bac"/>
</dbReference>
<dbReference type="Proteomes" id="UP000190888">
    <property type="component" value="Unassembled WGS sequence"/>
</dbReference>
<dbReference type="Gene3D" id="3.30.1330.60">
    <property type="entry name" value="OmpA-like domain"/>
    <property type="match status" value="1"/>
</dbReference>
<dbReference type="SUPFAM" id="SSF103088">
    <property type="entry name" value="OmpA-like"/>
    <property type="match status" value="1"/>
</dbReference>
<dbReference type="Gene3D" id="4.10.1080.10">
    <property type="entry name" value="TSP type-3 repeat"/>
    <property type="match status" value="1"/>
</dbReference>
<keyword evidence="4" id="KW-0998">Cell outer membrane</keyword>
<dbReference type="Pfam" id="PF02412">
    <property type="entry name" value="TSP_3"/>
    <property type="match status" value="2"/>
</dbReference>
<feature type="region of interest" description="Disordered" evidence="6">
    <location>
        <begin position="299"/>
        <end position="322"/>
    </location>
</feature>
<evidence type="ECO:0000256" key="4">
    <source>
        <dbReference type="ARBA" id="ARBA00023237"/>
    </source>
</evidence>
<keyword evidence="2 7" id="KW-0732">Signal</keyword>
<feature type="signal peptide" evidence="7">
    <location>
        <begin position="1"/>
        <end position="21"/>
    </location>
</feature>
<reference evidence="9 10" key="1">
    <citation type="submission" date="2017-02" db="EMBL/GenBank/DDBJ databases">
        <authorList>
            <person name="Peterson S.W."/>
        </authorList>
    </citation>
    <scope>NUCLEOTIDE SEQUENCE [LARGE SCALE GENOMIC DNA]</scope>
    <source>
        <strain evidence="9 10">DSM 22335</strain>
    </source>
</reference>
<dbReference type="PANTHER" id="PTHR30329:SF21">
    <property type="entry name" value="LIPOPROTEIN YIAD-RELATED"/>
    <property type="match status" value="1"/>
</dbReference>
<dbReference type="InterPro" id="IPR006665">
    <property type="entry name" value="OmpA-like"/>
</dbReference>
<proteinExistence type="predicted"/>
<dbReference type="PRINTS" id="PR01021">
    <property type="entry name" value="OMPADOMAIN"/>
</dbReference>
<dbReference type="InterPro" id="IPR003367">
    <property type="entry name" value="Thrombospondin_3-like_rpt"/>
</dbReference>
<comment type="subcellular location">
    <subcellularLocation>
        <location evidence="1">Cell outer membrane</location>
    </subcellularLocation>
</comment>
<dbReference type="Pfam" id="PF00691">
    <property type="entry name" value="OmpA"/>
    <property type="match status" value="1"/>
</dbReference>
<accession>A0A1T4QT46</accession>
<dbReference type="InterPro" id="IPR036737">
    <property type="entry name" value="OmpA-like_sf"/>
</dbReference>
<dbReference type="SUPFAM" id="SSF103647">
    <property type="entry name" value="TSP type-3 repeat"/>
    <property type="match status" value="1"/>
</dbReference>
<name>A0A1T4QT46_9BACT</name>
<evidence type="ECO:0000256" key="3">
    <source>
        <dbReference type="ARBA" id="ARBA00023136"/>
    </source>
</evidence>
<dbReference type="STRING" id="413434.SAMN04488132_10985"/>
<dbReference type="GO" id="GO:0005509">
    <property type="term" value="F:calcium ion binding"/>
    <property type="evidence" value="ECO:0007669"/>
    <property type="project" value="InterPro"/>
</dbReference>
<evidence type="ECO:0000256" key="6">
    <source>
        <dbReference type="SAM" id="MobiDB-lite"/>
    </source>
</evidence>
<evidence type="ECO:0000256" key="1">
    <source>
        <dbReference type="ARBA" id="ARBA00004442"/>
    </source>
</evidence>
<protein>
    <submittedName>
        <fullName evidence="9">Outer membrane protein OmpA</fullName>
    </submittedName>
</protein>